<dbReference type="RefSeq" id="WP_157370263.1">
    <property type="nucleotide sequence ID" value="NZ_LT838813.1"/>
</dbReference>
<feature type="domain" description="Multidrug resistance protein MdtA-like beta-barrel" evidence="5">
    <location>
        <begin position="205"/>
        <end position="291"/>
    </location>
</feature>
<dbReference type="Gene3D" id="2.40.30.170">
    <property type="match status" value="1"/>
</dbReference>
<dbReference type="STRING" id="758820.SAMN00777080_4528"/>
<evidence type="ECO:0000259" key="4">
    <source>
        <dbReference type="Pfam" id="PF25917"/>
    </source>
</evidence>
<feature type="domain" description="Multidrug resistance protein MdtA-like barrel-sandwich hybrid" evidence="4">
    <location>
        <begin position="59"/>
        <end position="188"/>
    </location>
</feature>
<dbReference type="SUPFAM" id="SSF111369">
    <property type="entry name" value="HlyD-like secretion proteins"/>
    <property type="match status" value="1"/>
</dbReference>
<dbReference type="OrthoDB" id="9801814at2"/>
<dbReference type="AlphaFoldDB" id="A0A1W2HAF0"/>
<dbReference type="PANTHER" id="PTHR30158">
    <property type="entry name" value="ACRA/E-RELATED COMPONENT OF DRUG EFFLUX TRANSPORTER"/>
    <property type="match status" value="1"/>
</dbReference>
<protein>
    <submittedName>
        <fullName evidence="7">Membrane fusion protein, multidrug efflux system</fullName>
    </submittedName>
</protein>
<feature type="domain" description="Multidrug resistance protein MdtA-like alpha-helical hairpin" evidence="3">
    <location>
        <begin position="101"/>
        <end position="166"/>
    </location>
</feature>
<dbReference type="Proteomes" id="UP000192333">
    <property type="component" value="Chromosome I"/>
</dbReference>
<dbReference type="GO" id="GO:0005886">
    <property type="term" value="C:plasma membrane"/>
    <property type="evidence" value="ECO:0007669"/>
    <property type="project" value="TreeGrafter"/>
</dbReference>
<dbReference type="Gene3D" id="1.10.287.470">
    <property type="entry name" value="Helix hairpin bin"/>
    <property type="match status" value="1"/>
</dbReference>
<name>A0A1W2HAF0_9BACT</name>
<reference evidence="8" key="1">
    <citation type="submission" date="2017-04" db="EMBL/GenBank/DDBJ databases">
        <authorList>
            <person name="Varghese N."/>
            <person name="Submissions S."/>
        </authorList>
    </citation>
    <scope>NUCLEOTIDE SEQUENCE [LARGE SCALE GENOMIC DNA]</scope>
    <source>
        <strain evidence="8">DSM 16537</strain>
    </source>
</reference>
<evidence type="ECO:0000256" key="2">
    <source>
        <dbReference type="ARBA" id="ARBA00009477"/>
    </source>
</evidence>
<dbReference type="InterPro" id="IPR058626">
    <property type="entry name" value="MdtA-like_b-barrel"/>
</dbReference>
<dbReference type="Gene3D" id="2.40.420.20">
    <property type="match status" value="1"/>
</dbReference>
<dbReference type="PROSITE" id="PS51257">
    <property type="entry name" value="PROKAR_LIPOPROTEIN"/>
    <property type="match status" value="1"/>
</dbReference>
<sequence length="377" mass="42135">MKGILHPIRLVFVSLLIFSCEKKTETILIQNLKAVEVAEATVPIYKDFVGQVYGKADIPIRARVDGFIEKIHFNEGLRVTKGQLLYSIDDYPYRLDVTREQSRLSESRIMLVNATNDLERIQPLADLNAVSKRDLDAAIARKEAAEESLKAAEASLSLSKVNLGYAKIYAPITGIIGKTKAKVGEYVGRSPNPVILNTVSQIDSVIVEFFLSERDYLTLAREVIELSSTDAKKADLPLELYLADGELFPFQGKFRFIDREVDPNTGSILIQSIFPNPKGLIRPGQFAKVRSMVNVVENALVIPQRCAFEVQGFFNVYVVDSENIVVQKQVKIFDSFEDKFIIESGLEKGDKVLIDGLMTVKGGQKVNIEIIQFNAEK</sequence>
<dbReference type="InterPro" id="IPR058624">
    <property type="entry name" value="MdtA-like_HH"/>
</dbReference>
<evidence type="ECO:0000313" key="7">
    <source>
        <dbReference type="EMBL" id="SMD45857.1"/>
    </source>
</evidence>
<dbReference type="Pfam" id="PF25917">
    <property type="entry name" value="BSH_RND"/>
    <property type="match status" value="1"/>
</dbReference>
<dbReference type="NCBIfam" id="TIGR01730">
    <property type="entry name" value="RND_mfp"/>
    <property type="match status" value="1"/>
</dbReference>
<dbReference type="Gene3D" id="2.40.50.100">
    <property type="match status" value="1"/>
</dbReference>
<dbReference type="GO" id="GO:0030313">
    <property type="term" value="C:cell envelope"/>
    <property type="evidence" value="ECO:0007669"/>
    <property type="project" value="UniProtKB-SubCell"/>
</dbReference>
<dbReference type="InterPro" id="IPR058627">
    <property type="entry name" value="MdtA-like_C"/>
</dbReference>
<gene>
    <name evidence="7" type="ORF">SAMN00777080_4528</name>
</gene>
<evidence type="ECO:0000259" key="3">
    <source>
        <dbReference type="Pfam" id="PF25876"/>
    </source>
</evidence>
<comment type="subcellular location">
    <subcellularLocation>
        <location evidence="1">Cell envelope</location>
    </subcellularLocation>
</comment>
<dbReference type="InterPro" id="IPR006143">
    <property type="entry name" value="RND_pump_MFP"/>
</dbReference>
<dbReference type="Pfam" id="PF25944">
    <property type="entry name" value="Beta-barrel_RND"/>
    <property type="match status" value="1"/>
</dbReference>
<evidence type="ECO:0000313" key="8">
    <source>
        <dbReference type="Proteomes" id="UP000192333"/>
    </source>
</evidence>
<dbReference type="Pfam" id="PF25876">
    <property type="entry name" value="HH_MFP_RND"/>
    <property type="match status" value="1"/>
</dbReference>
<evidence type="ECO:0000256" key="1">
    <source>
        <dbReference type="ARBA" id="ARBA00004196"/>
    </source>
</evidence>
<comment type="similarity">
    <text evidence="2">Belongs to the membrane fusion protein (MFP) (TC 8.A.1) family.</text>
</comment>
<dbReference type="EMBL" id="LT838813">
    <property type="protein sequence ID" value="SMD45857.1"/>
    <property type="molecule type" value="Genomic_DNA"/>
</dbReference>
<feature type="domain" description="Multidrug resistance protein MdtA-like C-terminal permuted SH3" evidence="6">
    <location>
        <begin position="298"/>
        <end position="357"/>
    </location>
</feature>
<accession>A0A1W2HAF0</accession>
<organism evidence="7 8">
    <name type="scientific">Aquiflexum balticum DSM 16537</name>
    <dbReference type="NCBI Taxonomy" id="758820"/>
    <lineage>
        <taxon>Bacteria</taxon>
        <taxon>Pseudomonadati</taxon>
        <taxon>Bacteroidota</taxon>
        <taxon>Cytophagia</taxon>
        <taxon>Cytophagales</taxon>
        <taxon>Cyclobacteriaceae</taxon>
        <taxon>Aquiflexum</taxon>
    </lineage>
</organism>
<dbReference type="Pfam" id="PF25967">
    <property type="entry name" value="RND-MFP_C"/>
    <property type="match status" value="1"/>
</dbReference>
<keyword evidence="8" id="KW-1185">Reference proteome</keyword>
<dbReference type="GO" id="GO:0046677">
    <property type="term" value="P:response to antibiotic"/>
    <property type="evidence" value="ECO:0007669"/>
    <property type="project" value="TreeGrafter"/>
</dbReference>
<evidence type="ECO:0000259" key="6">
    <source>
        <dbReference type="Pfam" id="PF25967"/>
    </source>
</evidence>
<proteinExistence type="inferred from homology"/>
<evidence type="ECO:0000259" key="5">
    <source>
        <dbReference type="Pfam" id="PF25944"/>
    </source>
</evidence>
<dbReference type="InterPro" id="IPR058625">
    <property type="entry name" value="MdtA-like_BSH"/>
</dbReference>
<dbReference type="GO" id="GO:0022857">
    <property type="term" value="F:transmembrane transporter activity"/>
    <property type="evidence" value="ECO:0007669"/>
    <property type="project" value="InterPro"/>
</dbReference>